<feature type="compositionally biased region" description="Basic and acidic residues" evidence="2">
    <location>
        <begin position="222"/>
        <end position="241"/>
    </location>
</feature>
<dbReference type="SUPFAM" id="SSF49899">
    <property type="entry name" value="Concanavalin A-like lectins/glucanases"/>
    <property type="match status" value="1"/>
</dbReference>
<feature type="region of interest" description="Disordered" evidence="2">
    <location>
        <begin position="1927"/>
        <end position="1970"/>
    </location>
</feature>
<keyword evidence="4" id="KW-1185">Reference proteome</keyword>
<dbReference type="OrthoDB" id="26681at2759"/>
<evidence type="ECO:0000256" key="2">
    <source>
        <dbReference type="SAM" id="MobiDB-lite"/>
    </source>
</evidence>
<proteinExistence type="predicted"/>
<sequence>QGTVQHVFDLYAKVLNSPTKSPLQKMLNQFIVELGTHRLSPAELNTMFAWAREHNERYHRIMQFLSGEHKFPFFELECVSNRLACIKMPPQSHINVAPGDGFSFAFWFNLRSSSKESPEVPLCTLWRSDTSMNILDMRYHSQNGSILLKFGSEEDLSDCLICRDVNLASHRWYHIAVTFRVTASTATSPKYKTKPSLDIWVYINGIKAKHFYETTVFNDKERQKENENKFDKEQPDKRSDNRPNGASSSMFGNEMKTSFRILYGVMLEDCDCRLTIGMDKQHSNHHSADMTLPSSLVWWIGPFFVFAGVLSLKQVIMIVDAGSDYGGVFHDARAVSYIQEKEEKMSHCPNRIEMLPSIICSFHPHAYYSFIEARRVLQSSCTDLEVEELSPLLREGNSHEVSPLQDVIAVAELQTPGGIVKNTAHRVHACVTQQGPYAYLEGGVTSIRPIALEDAIRYAGGIENLLGFLSHLRSSKSLVDYLAMLETFLSNNPRNLMDMARIGGYEMVGNILKEKSEFITLDVIPVLIAMITNTIPPVMKDYFQRSENHTRKVRVCDPEIALYNHIGNPESSYKKRIYAMTQSIAAQRLMNTDEAEHPLNNPVPLLRHNSSAHVRNMDGPAVDMSPLSYISAKHNSNDGSNSNSESANNLGTDGAEHGGTNAAGDDVSLGLDYAEMRQKGLSLLELPIVIERRYLQREDERSLNSKESTWSGSERYIEEKALLANTLAMKYILFDYEIWSQVSTDIQFALYAWVKDLSLNGPAILNMEGMHKTHQFHRISGLPARALSVLSMRKWNAMRLRDLETMDDILYILAHRQVSNKIKMVIVEFNCWVLVDNAVDLKYEYRQHDEQMKQEMITSQFQTKDDLLAQAIMQQNKSIQNRLDDAQNGNSNSCNTTPTPTITWTGMENPIKHSDIVIEFMKMFYVYIHNNVIYAQNEFNNPFHGDHDHSYDPNDHNNNANVSNNNSNYQHSEHKANEMIKTEKSTLSLKFGNVLIDAEFGKHFAYMCEKLNVFWFAKFLSPTLGGQVNRASLCVLNKIMITVDNYMNNFSSMSGFQLLALLLPRLEPHPRVWIFMFSLLLGLEPFKCGAVNTRPQLPFTSLSLSELFPVIALNQFQVIYQTRALALLLSVIRDYVHCYIAGSHVDIGYVVVAVKFLWQCIKNSKRVRDEFVGDDSAHIELFVSILFDITYAKTTNRWTSRRQFNSSRLSLYLPAINMPELDNVLSSLLTKLLEERIQKHKVYVTFDRILRVKKTIYIYLYIRERHNNNKKKAFPTRRIKKDQSPESQRKLIQLYCVKIVCCCLHRLQTMKTKGCFFFFTYIHVYAFVQFIVYCSVAQTITQSQLQYQKNTELLLTSLMFVSNVRHLVGICSLTLQNYFSFNLLPAPKRRVVHGYKNDERETEQKNIPLSPSPSPSVSPPPSPAVTVAENLSFKRQRRHSYGDNFLNIRQLLDKQGKRKSLANTPVEQDKKRIPAVPEEEPQMRRNKCYLELIPNPVKIMRKFLGILQVCKSALDECMSINKTSTEERKEERVPSQPDLETLCNFCRKSVQSVLIFFMHKSLELSSKSQHLERLLSLVIQYQQVLFFTDSSEPDFFFLGLMHVLVKLLPDVANHGDKTTLSHNKERVAHHCLSVWDCVLMYQSHFLTQFLSKEPELNEKLRLIVTKRVLFLQWLRKGGLATAQTTFRVIFGKPWAERYTDEKNVLQGRSNKDKSCSKEQHQNLLSYEQQLKFIPMNIIHGNTTIQNLLSVEQARQISRKHQFYYRELFCHNKWLELVVLKLRLQSTLWLQLIATPWDEAWYMFVEKKNKLAKTHKVTNIETGKWPHRMRKILKRHTNFVQIFKANRRKFVELLSQLEPMQQFMNNYYSHDNADQFSKQQLLLWIAQANPSAGLTQDQNKSLQLPDQMNKTGKPHENDTEQNELKELGDVLEDSRDNAADVSDAEENEEEDDDEDNDSTNENEENRKDLGKICFTPRGSKKFNITIQIKCPPPDRSSIEKSPIESFAKRKSIHRQQSLAFLPLIDVHFFLLY</sequence>
<evidence type="ECO:0000256" key="1">
    <source>
        <dbReference type="ARBA" id="ARBA00022574"/>
    </source>
</evidence>
<dbReference type="EMBL" id="ASPP01010172">
    <property type="protein sequence ID" value="ETO23145.1"/>
    <property type="molecule type" value="Genomic_DNA"/>
</dbReference>
<reference evidence="3 4" key="1">
    <citation type="journal article" date="2013" name="Curr. Biol.">
        <title>The Genome of the Foraminiferan Reticulomyxa filosa.</title>
        <authorList>
            <person name="Glockner G."/>
            <person name="Hulsmann N."/>
            <person name="Schleicher M."/>
            <person name="Noegel A.A."/>
            <person name="Eichinger L."/>
            <person name="Gallinger C."/>
            <person name="Pawlowski J."/>
            <person name="Sierra R."/>
            <person name="Euteneuer U."/>
            <person name="Pillet L."/>
            <person name="Moustafa A."/>
            <person name="Platzer M."/>
            <person name="Groth M."/>
            <person name="Szafranski K."/>
            <person name="Schliwa M."/>
        </authorList>
    </citation>
    <scope>NUCLEOTIDE SEQUENCE [LARGE SCALE GENOMIC DNA]</scope>
</reference>
<protein>
    <submittedName>
        <fullName evidence="3">WD repeat and FYVE domain containing 3</fullName>
    </submittedName>
</protein>
<feature type="non-terminal residue" evidence="3">
    <location>
        <position position="1"/>
    </location>
</feature>
<comment type="caution">
    <text evidence="3">The sequence shown here is derived from an EMBL/GenBank/DDBJ whole genome shotgun (WGS) entry which is preliminary data.</text>
</comment>
<dbReference type="InterPro" id="IPR013320">
    <property type="entry name" value="ConA-like_dom_sf"/>
</dbReference>
<feature type="compositionally biased region" description="Low complexity" evidence="2">
    <location>
        <begin position="637"/>
        <end position="649"/>
    </location>
</feature>
<dbReference type="Proteomes" id="UP000023152">
    <property type="component" value="Unassembled WGS sequence"/>
</dbReference>
<feature type="compositionally biased region" description="Acidic residues" evidence="2">
    <location>
        <begin position="1941"/>
        <end position="1961"/>
    </location>
</feature>
<dbReference type="PANTHER" id="PTHR46108">
    <property type="entry name" value="BLUE CHEESE"/>
    <property type="match status" value="1"/>
</dbReference>
<dbReference type="Gene3D" id="2.60.120.200">
    <property type="match status" value="1"/>
</dbReference>
<name>X6NA22_RETFI</name>
<evidence type="ECO:0000313" key="4">
    <source>
        <dbReference type="Proteomes" id="UP000023152"/>
    </source>
</evidence>
<dbReference type="InterPro" id="IPR051944">
    <property type="entry name" value="BEACH_domain_protein"/>
</dbReference>
<feature type="compositionally biased region" description="Basic and acidic residues" evidence="2">
    <location>
        <begin position="1927"/>
        <end position="1937"/>
    </location>
</feature>
<evidence type="ECO:0000313" key="3">
    <source>
        <dbReference type="EMBL" id="ETO23145.1"/>
    </source>
</evidence>
<organism evidence="3 4">
    <name type="scientific">Reticulomyxa filosa</name>
    <dbReference type="NCBI Taxonomy" id="46433"/>
    <lineage>
        <taxon>Eukaryota</taxon>
        <taxon>Sar</taxon>
        <taxon>Rhizaria</taxon>
        <taxon>Retaria</taxon>
        <taxon>Foraminifera</taxon>
        <taxon>Monothalamids</taxon>
        <taxon>Reticulomyxidae</taxon>
        <taxon>Reticulomyxa</taxon>
    </lineage>
</organism>
<feature type="region of interest" description="Disordered" evidence="2">
    <location>
        <begin position="222"/>
        <end position="251"/>
    </location>
</feature>
<dbReference type="PANTHER" id="PTHR46108:SF4">
    <property type="entry name" value="BLUE CHEESE"/>
    <property type="match status" value="1"/>
</dbReference>
<feature type="compositionally biased region" description="Pro residues" evidence="2">
    <location>
        <begin position="1410"/>
        <end position="1423"/>
    </location>
</feature>
<gene>
    <name evidence="3" type="ORF">RFI_14040</name>
</gene>
<feature type="region of interest" description="Disordered" evidence="2">
    <location>
        <begin position="1397"/>
        <end position="1424"/>
    </location>
</feature>
<feature type="compositionally biased region" description="Polar residues" evidence="2">
    <location>
        <begin position="242"/>
        <end position="251"/>
    </location>
</feature>
<accession>X6NA22</accession>
<keyword evidence="1" id="KW-0853">WD repeat</keyword>
<feature type="region of interest" description="Disordered" evidence="2">
    <location>
        <begin position="630"/>
        <end position="661"/>
    </location>
</feature>